<keyword evidence="1" id="KW-0732">Signal</keyword>
<dbReference type="PANTHER" id="PTHR30290:SF16">
    <property type="entry name" value="OLIGOPEPTIDE ABC TRANSPORTER, PERIPLASMIC OLIGOPEPTIDE-BINDING PROTEIN"/>
    <property type="match status" value="1"/>
</dbReference>
<dbReference type="InterPro" id="IPR000914">
    <property type="entry name" value="SBP_5_dom"/>
</dbReference>
<dbReference type="Gene3D" id="3.10.105.10">
    <property type="entry name" value="Dipeptide-binding Protein, Domain 3"/>
    <property type="match status" value="1"/>
</dbReference>
<protein>
    <recommendedName>
        <fullName evidence="2">Solute-binding protein family 5 domain-containing protein</fullName>
    </recommendedName>
</protein>
<sequence length="529" mass="58329">MRRLALVIAIAVALVATSCATSDTDTESNDDTVTVALASFSREKLYPPAFDPGGLVYFGPMFDFLIGANPDGSLSTDTGALESWEPNENATEWTLALREGMKWHDGKDVTSEDLEFTLQEFGSPEATCAAICATLQNNLAGVDVVDDRTVVLKLSTPDVNIPAKLGPIESSIMILPKHHVEKTGWEGFEKDPMGSGPWKFVRRQVGQSIEYEANTDYWDADRRPRFGKLDVVLAPDQNTRMAMLKSGEADMVAISPDEVPRAQDDGFQILSIENTIVSEMLFFKSYDPKEFAHQVEFRKALALAVDMDEVVKAFYPTEAGTRASGDAVPFSPSTLGHDPDLEPYPYDPEEAKRLLDEVGYDGSKVKLWTVTFPDGPEQGDVNEAIAGYWDKAGVKVEIVQAEFATLLETMGTGDFDAGPAATGFPTSNRPSVLANMEPMMLTQDAGGRFRTYWDPEKADKWYAELSQIVDEAERDARLREINNELYNEYWSIPVAMKNTTYAAGKRISGWDPISGVSKVISYETLEPAK</sequence>
<dbReference type="EMBL" id="BAAAOR010000040">
    <property type="protein sequence ID" value="GAA1544961.1"/>
    <property type="molecule type" value="Genomic_DNA"/>
</dbReference>
<dbReference type="InterPro" id="IPR030678">
    <property type="entry name" value="Peptide/Ni-bd"/>
</dbReference>
<evidence type="ECO:0000313" key="3">
    <source>
        <dbReference type="EMBL" id="GAA1544961.1"/>
    </source>
</evidence>
<dbReference type="Gene3D" id="3.40.190.10">
    <property type="entry name" value="Periplasmic binding protein-like II"/>
    <property type="match status" value="1"/>
</dbReference>
<comment type="caution">
    <text evidence="3">The sequence shown here is derived from an EMBL/GenBank/DDBJ whole genome shotgun (WGS) entry which is preliminary data.</text>
</comment>
<dbReference type="CDD" id="cd00995">
    <property type="entry name" value="PBP2_NikA_DppA_OppA_like"/>
    <property type="match status" value="1"/>
</dbReference>
<evidence type="ECO:0000256" key="1">
    <source>
        <dbReference type="SAM" id="SignalP"/>
    </source>
</evidence>
<dbReference type="Proteomes" id="UP001500842">
    <property type="component" value="Unassembled WGS sequence"/>
</dbReference>
<accession>A0ABN2BPA3</accession>
<feature type="chain" id="PRO_5046530483" description="Solute-binding protein family 5 domain-containing protein" evidence="1">
    <location>
        <begin position="21"/>
        <end position="529"/>
    </location>
</feature>
<proteinExistence type="predicted"/>
<evidence type="ECO:0000259" key="2">
    <source>
        <dbReference type="Pfam" id="PF00496"/>
    </source>
</evidence>
<dbReference type="SUPFAM" id="SSF53850">
    <property type="entry name" value="Periplasmic binding protein-like II"/>
    <property type="match status" value="1"/>
</dbReference>
<organism evidence="3 4">
    <name type="scientific">Nocardioides humi</name>
    <dbReference type="NCBI Taxonomy" id="449461"/>
    <lineage>
        <taxon>Bacteria</taxon>
        <taxon>Bacillati</taxon>
        <taxon>Actinomycetota</taxon>
        <taxon>Actinomycetes</taxon>
        <taxon>Propionibacteriales</taxon>
        <taxon>Nocardioidaceae</taxon>
        <taxon>Nocardioides</taxon>
    </lineage>
</organism>
<gene>
    <name evidence="3" type="ORF">GCM10009788_54270</name>
</gene>
<dbReference type="Pfam" id="PF00496">
    <property type="entry name" value="SBP_bac_5"/>
    <property type="match status" value="1"/>
</dbReference>
<evidence type="ECO:0000313" key="4">
    <source>
        <dbReference type="Proteomes" id="UP001500842"/>
    </source>
</evidence>
<feature type="signal peptide" evidence="1">
    <location>
        <begin position="1"/>
        <end position="20"/>
    </location>
</feature>
<feature type="domain" description="Solute-binding protein family 5" evidence="2">
    <location>
        <begin position="81"/>
        <end position="434"/>
    </location>
</feature>
<reference evidence="3 4" key="1">
    <citation type="journal article" date="2019" name="Int. J. Syst. Evol. Microbiol.">
        <title>The Global Catalogue of Microorganisms (GCM) 10K type strain sequencing project: providing services to taxonomists for standard genome sequencing and annotation.</title>
        <authorList>
            <consortium name="The Broad Institute Genomics Platform"/>
            <consortium name="The Broad Institute Genome Sequencing Center for Infectious Disease"/>
            <person name="Wu L."/>
            <person name="Ma J."/>
        </authorList>
    </citation>
    <scope>NUCLEOTIDE SEQUENCE [LARGE SCALE GENOMIC DNA]</scope>
    <source>
        <strain evidence="3 4">JCM 14942</strain>
    </source>
</reference>
<dbReference type="PANTHER" id="PTHR30290">
    <property type="entry name" value="PERIPLASMIC BINDING COMPONENT OF ABC TRANSPORTER"/>
    <property type="match status" value="1"/>
</dbReference>
<dbReference type="InterPro" id="IPR039424">
    <property type="entry name" value="SBP_5"/>
</dbReference>
<name>A0ABN2BPA3_9ACTN</name>
<keyword evidence="4" id="KW-1185">Reference proteome</keyword>
<dbReference type="PIRSF" id="PIRSF002741">
    <property type="entry name" value="MppA"/>
    <property type="match status" value="1"/>
</dbReference>
<dbReference type="PROSITE" id="PS51257">
    <property type="entry name" value="PROKAR_LIPOPROTEIN"/>
    <property type="match status" value="1"/>
</dbReference>
<dbReference type="RefSeq" id="WP_141006914.1">
    <property type="nucleotide sequence ID" value="NZ_BAAAOR010000040.1"/>
</dbReference>